<dbReference type="GO" id="GO:0016491">
    <property type="term" value="F:oxidoreductase activity"/>
    <property type="evidence" value="ECO:0007669"/>
    <property type="project" value="UniProtKB-KW"/>
</dbReference>
<dbReference type="AlphaFoldDB" id="A0AAN9URB6"/>
<dbReference type="PANTHER" id="PTHR24320:SF282">
    <property type="entry name" value="WW DOMAIN-CONTAINING OXIDOREDUCTASE"/>
    <property type="match status" value="1"/>
</dbReference>
<name>A0AAN9URB6_9PEZI</name>
<dbReference type="EMBL" id="JAKJXP020000048">
    <property type="protein sequence ID" value="KAK7751557.1"/>
    <property type="molecule type" value="Genomic_DNA"/>
</dbReference>
<evidence type="ECO:0000256" key="1">
    <source>
        <dbReference type="ARBA" id="ARBA00006484"/>
    </source>
</evidence>
<proteinExistence type="inferred from homology"/>
<evidence type="ECO:0000256" key="4">
    <source>
        <dbReference type="SAM" id="MobiDB-lite"/>
    </source>
</evidence>
<comment type="caution">
    <text evidence="5">The sequence shown here is derived from an EMBL/GenBank/DDBJ whole genome shotgun (WGS) entry which is preliminary data.</text>
</comment>
<keyword evidence="3" id="KW-0560">Oxidoreductase</keyword>
<dbReference type="InterPro" id="IPR036291">
    <property type="entry name" value="NAD(P)-bd_dom_sf"/>
</dbReference>
<evidence type="ECO:0000313" key="5">
    <source>
        <dbReference type="EMBL" id="KAK7751557.1"/>
    </source>
</evidence>
<evidence type="ECO:0000256" key="3">
    <source>
        <dbReference type="ARBA" id="ARBA00023002"/>
    </source>
</evidence>
<keyword evidence="6" id="KW-1185">Reference proteome</keyword>
<dbReference type="SUPFAM" id="SSF51735">
    <property type="entry name" value="NAD(P)-binding Rossmann-fold domains"/>
    <property type="match status" value="1"/>
</dbReference>
<dbReference type="Gene3D" id="3.40.50.720">
    <property type="entry name" value="NAD(P)-binding Rossmann-like Domain"/>
    <property type="match status" value="1"/>
</dbReference>
<evidence type="ECO:0000256" key="2">
    <source>
        <dbReference type="ARBA" id="ARBA00022857"/>
    </source>
</evidence>
<accession>A0AAN9URB6</accession>
<feature type="compositionally biased region" description="Basic residues" evidence="4">
    <location>
        <begin position="100"/>
        <end position="111"/>
    </location>
</feature>
<dbReference type="InterPro" id="IPR020904">
    <property type="entry name" value="Sc_DH/Rdtase_CS"/>
</dbReference>
<dbReference type="InterPro" id="IPR002347">
    <property type="entry name" value="SDR_fam"/>
</dbReference>
<sequence>MGNILGVLRNTLHITVEAAHMMIGDRVRSWNPAREIPPGALAGKIVLITGGTVGIGRQAAVDLASQPGNQPAEIWIASRNAALGREVVAEVERAAAEARQRHKLSRRRRSGNKNDEDEDDEDDDEEEEEPLRARFVPLDLASFASVHEAARTVAAAVPRLDILILNSGLMGGPVSATTEDGYELRFGLNYVGHVLLAKLLLPLMLRSSEGQEQEGDGQGHGQGPRIVAVSSTAHSYTPAGGIVFDALKGPAAHLERTQRYGQSKLALVLWAREMAERVPQVTTVSIHPGTVRTELFSQPEGGFVYRALKYIFVPLFGLSVADGTKNTLWAATAPAAKKGGRGVGRSGRGAGLINGEYYEPVGVPGLGSRFTTDRGLSKRLWEWTEEELKGQEL</sequence>
<dbReference type="PROSITE" id="PS00061">
    <property type="entry name" value="ADH_SHORT"/>
    <property type="match status" value="1"/>
</dbReference>
<keyword evidence="2" id="KW-0521">NADP</keyword>
<feature type="region of interest" description="Disordered" evidence="4">
    <location>
        <begin position="98"/>
        <end position="131"/>
    </location>
</feature>
<reference evidence="5 6" key="1">
    <citation type="submission" date="2024-02" db="EMBL/GenBank/DDBJ databases">
        <title>De novo assembly and annotation of 12 fungi associated with fruit tree decline syndrome in Ontario, Canada.</title>
        <authorList>
            <person name="Sulman M."/>
            <person name="Ellouze W."/>
            <person name="Ilyukhin E."/>
        </authorList>
    </citation>
    <scope>NUCLEOTIDE SEQUENCE [LARGE SCALE GENOMIC DNA]</scope>
    <source>
        <strain evidence="5 6">M11/M66-122</strain>
    </source>
</reference>
<evidence type="ECO:0000313" key="6">
    <source>
        <dbReference type="Proteomes" id="UP001320420"/>
    </source>
</evidence>
<dbReference type="PRINTS" id="PR00081">
    <property type="entry name" value="GDHRDH"/>
</dbReference>
<dbReference type="PANTHER" id="PTHR24320">
    <property type="entry name" value="RETINOL DEHYDROGENASE"/>
    <property type="match status" value="1"/>
</dbReference>
<protein>
    <submittedName>
        <fullName evidence="5">Uncharacterized protein</fullName>
    </submittedName>
</protein>
<dbReference type="Proteomes" id="UP001320420">
    <property type="component" value="Unassembled WGS sequence"/>
</dbReference>
<organism evidence="5 6">
    <name type="scientific">Diatrype stigma</name>
    <dbReference type="NCBI Taxonomy" id="117547"/>
    <lineage>
        <taxon>Eukaryota</taxon>
        <taxon>Fungi</taxon>
        <taxon>Dikarya</taxon>
        <taxon>Ascomycota</taxon>
        <taxon>Pezizomycotina</taxon>
        <taxon>Sordariomycetes</taxon>
        <taxon>Xylariomycetidae</taxon>
        <taxon>Xylariales</taxon>
        <taxon>Diatrypaceae</taxon>
        <taxon>Diatrype</taxon>
    </lineage>
</organism>
<feature type="compositionally biased region" description="Acidic residues" evidence="4">
    <location>
        <begin position="115"/>
        <end position="129"/>
    </location>
</feature>
<comment type="similarity">
    <text evidence="1">Belongs to the short-chain dehydrogenases/reductases (SDR) family.</text>
</comment>
<dbReference type="Pfam" id="PF00106">
    <property type="entry name" value="adh_short"/>
    <property type="match status" value="1"/>
</dbReference>
<gene>
    <name evidence="5" type="ORF">SLS62_006507</name>
</gene>